<evidence type="ECO:0000256" key="5">
    <source>
        <dbReference type="ARBA" id="ARBA00023204"/>
    </source>
</evidence>
<keyword evidence="5 7" id="KW-0234">DNA repair</keyword>
<evidence type="ECO:0000256" key="4">
    <source>
        <dbReference type="ARBA" id="ARBA00023172"/>
    </source>
</evidence>
<dbReference type="InterPro" id="IPR012340">
    <property type="entry name" value="NA-bd_OB-fold"/>
</dbReference>
<dbReference type="Pfam" id="PF11967">
    <property type="entry name" value="RecO_N"/>
    <property type="match status" value="1"/>
</dbReference>
<dbReference type="HAMAP" id="MF_00201">
    <property type="entry name" value="RecO"/>
    <property type="match status" value="1"/>
</dbReference>
<gene>
    <name evidence="7" type="primary">recO</name>
    <name evidence="9" type="ORF">DOK78_001414</name>
</gene>
<evidence type="ECO:0000256" key="1">
    <source>
        <dbReference type="ARBA" id="ARBA00007452"/>
    </source>
</evidence>
<dbReference type="InterPro" id="IPR022572">
    <property type="entry name" value="DNA_rep/recomb_RecO_N"/>
</dbReference>
<dbReference type="RefSeq" id="WP_207941032.1">
    <property type="nucleotide sequence ID" value="NZ_CP147251.1"/>
</dbReference>
<dbReference type="InterPro" id="IPR042242">
    <property type="entry name" value="RecO_C"/>
</dbReference>
<dbReference type="Pfam" id="PF02565">
    <property type="entry name" value="RecO_C"/>
    <property type="match status" value="1"/>
</dbReference>
<evidence type="ECO:0000256" key="2">
    <source>
        <dbReference type="ARBA" id="ARBA00021310"/>
    </source>
</evidence>
<keyword evidence="10" id="KW-1185">Reference proteome</keyword>
<organism evidence="9 10">
    <name type="scientific">Candidatus Enterococcus lowellii</name>
    <dbReference type="NCBI Taxonomy" id="2230877"/>
    <lineage>
        <taxon>Bacteria</taxon>
        <taxon>Bacillati</taxon>
        <taxon>Bacillota</taxon>
        <taxon>Bacilli</taxon>
        <taxon>Lactobacillales</taxon>
        <taxon>Enterococcaceae</taxon>
        <taxon>Enterococcus</taxon>
    </lineage>
</organism>
<dbReference type="PANTHER" id="PTHR33991">
    <property type="entry name" value="DNA REPAIR PROTEIN RECO"/>
    <property type="match status" value="1"/>
</dbReference>
<dbReference type="Proteomes" id="UP000664701">
    <property type="component" value="Chromosome"/>
</dbReference>
<evidence type="ECO:0000313" key="10">
    <source>
        <dbReference type="Proteomes" id="UP000664701"/>
    </source>
</evidence>
<dbReference type="NCBIfam" id="TIGR00613">
    <property type="entry name" value="reco"/>
    <property type="match status" value="1"/>
</dbReference>
<dbReference type="Gene3D" id="2.40.50.140">
    <property type="entry name" value="Nucleic acid-binding proteins"/>
    <property type="match status" value="1"/>
</dbReference>
<comment type="similarity">
    <text evidence="1 7">Belongs to the RecO family.</text>
</comment>
<dbReference type="SUPFAM" id="SSF57863">
    <property type="entry name" value="ArfGap/RecO-like zinc finger"/>
    <property type="match status" value="1"/>
</dbReference>
<dbReference type="PANTHER" id="PTHR33991:SF1">
    <property type="entry name" value="DNA REPAIR PROTEIN RECO"/>
    <property type="match status" value="1"/>
</dbReference>
<evidence type="ECO:0000256" key="7">
    <source>
        <dbReference type="HAMAP-Rule" id="MF_00201"/>
    </source>
</evidence>
<dbReference type="InterPro" id="IPR003717">
    <property type="entry name" value="RecO"/>
</dbReference>
<sequence>MGIAESKGILLFSKNHKEKDKLVKIFTESAGKQMFYVKGAHRKNNPLAPALLPYTEAVYIGKFNSEGLSFLNAAKNIHAYRNIQADIFLAGYATYMMNLVDAAIEDHVYDPNLFHFLEQALMMLDQGNDGEILTNIFEIQLLQRFGITINWQKCAVCGETQGKFDYSSTYSGVLCERHWDKDPHRYHADPIAIHFIRMFSQISYEHIQSIELKSETKALIRQTIDALYEEYVGVNLKSKTFIDQMGKWETVFQTPDKTTNVSHNE</sequence>
<dbReference type="InterPro" id="IPR037278">
    <property type="entry name" value="ARFGAP/RecO"/>
</dbReference>
<accession>A0ABZ2SLR4</accession>
<proteinExistence type="inferred from homology"/>
<protein>
    <recommendedName>
        <fullName evidence="2 7">DNA repair protein RecO</fullName>
    </recommendedName>
    <alternativeName>
        <fullName evidence="6 7">Recombination protein O</fullName>
    </alternativeName>
</protein>
<evidence type="ECO:0000256" key="6">
    <source>
        <dbReference type="ARBA" id="ARBA00033409"/>
    </source>
</evidence>
<name>A0ABZ2SLR4_9ENTE</name>
<reference evidence="9 10" key="1">
    <citation type="submission" date="2024-03" db="EMBL/GenBank/DDBJ databases">
        <title>The Genome Sequence of Enterococcus sp. DIV2402.</title>
        <authorList>
            <consortium name="The Broad Institute Genomics Platform"/>
            <consortium name="The Broad Institute Microbial Omics Core"/>
            <consortium name="The Broad Institute Genomic Center for Infectious Diseases"/>
            <person name="Earl A."/>
            <person name="Manson A."/>
            <person name="Gilmore M."/>
            <person name="Schwartman J."/>
            <person name="Shea T."/>
            <person name="Abouelleil A."/>
            <person name="Cao P."/>
            <person name="Chapman S."/>
            <person name="Cusick C."/>
            <person name="Young S."/>
            <person name="Neafsey D."/>
            <person name="Nusbaum C."/>
            <person name="Birren B."/>
        </authorList>
    </citation>
    <scope>NUCLEOTIDE SEQUENCE [LARGE SCALE GENOMIC DNA]</scope>
    <source>
        <strain evidence="9 10">DIV2402</strain>
    </source>
</reference>
<evidence type="ECO:0000259" key="8">
    <source>
        <dbReference type="Pfam" id="PF11967"/>
    </source>
</evidence>
<evidence type="ECO:0000313" key="9">
    <source>
        <dbReference type="EMBL" id="WYJ76778.1"/>
    </source>
</evidence>
<keyword evidence="3 7" id="KW-0227">DNA damage</keyword>
<evidence type="ECO:0000256" key="3">
    <source>
        <dbReference type="ARBA" id="ARBA00022763"/>
    </source>
</evidence>
<feature type="domain" description="DNA replication/recombination mediator RecO N-terminal" evidence="8">
    <location>
        <begin position="1"/>
        <end position="79"/>
    </location>
</feature>
<keyword evidence="4 7" id="KW-0233">DNA recombination</keyword>
<dbReference type="Gene3D" id="1.20.1440.120">
    <property type="entry name" value="Recombination protein O, C-terminal domain"/>
    <property type="match status" value="1"/>
</dbReference>
<dbReference type="SUPFAM" id="SSF50249">
    <property type="entry name" value="Nucleic acid-binding proteins"/>
    <property type="match status" value="1"/>
</dbReference>
<comment type="function">
    <text evidence="7">Involved in DNA repair and RecF pathway recombination.</text>
</comment>
<dbReference type="EMBL" id="CP147251">
    <property type="protein sequence ID" value="WYJ76778.1"/>
    <property type="molecule type" value="Genomic_DNA"/>
</dbReference>